<keyword evidence="1" id="KW-1003">Cell membrane</keyword>
<feature type="domain" description="Protein O-mannosyl-transferase C-terminal four TM" evidence="3">
    <location>
        <begin position="484"/>
        <end position="657"/>
    </location>
</feature>
<dbReference type="Pfam" id="PF13231">
    <property type="entry name" value="PMT_2"/>
    <property type="match status" value="1"/>
</dbReference>
<feature type="transmembrane region" description="Helical" evidence="1">
    <location>
        <begin position="528"/>
        <end position="551"/>
    </location>
</feature>
<dbReference type="PANTHER" id="PTHR10050:SF46">
    <property type="entry name" value="PROTEIN O-MANNOSYL-TRANSFERASE 2"/>
    <property type="match status" value="1"/>
</dbReference>
<feature type="transmembrane region" description="Helical" evidence="1">
    <location>
        <begin position="12"/>
        <end position="32"/>
    </location>
</feature>
<feature type="transmembrane region" description="Helical" evidence="1">
    <location>
        <begin position="563"/>
        <end position="580"/>
    </location>
</feature>
<feature type="transmembrane region" description="Helical" evidence="1">
    <location>
        <begin position="285"/>
        <end position="303"/>
    </location>
</feature>
<feature type="transmembrane region" description="Helical" evidence="1">
    <location>
        <begin position="444"/>
        <end position="466"/>
    </location>
</feature>
<proteinExistence type="inferred from homology"/>
<gene>
    <name evidence="4" type="ORF">FYJ51_07385</name>
</gene>
<organism evidence="4 5">
    <name type="scientific">Stecheria intestinalis</name>
    <dbReference type="NCBI Taxonomy" id="2606630"/>
    <lineage>
        <taxon>Bacteria</taxon>
        <taxon>Bacillati</taxon>
        <taxon>Bacillota</taxon>
        <taxon>Erysipelotrichia</taxon>
        <taxon>Erysipelotrichales</taxon>
        <taxon>Erysipelotrichaceae</taxon>
        <taxon>Stecheria</taxon>
    </lineage>
</organism>
<evidence type="ECO:0000313" key="5">
    <source>
        <dbReference type="Proteomes" id="UP000461880"/>
    </source>
</evidence>
<keyword evidence="5" id="KW-1185">Reference proteome</keyword>
<comment type="caution">
    <text evidence="4">The sequence shown here is derived from an EMBL/GenBank/DDBJ whole genome shotgun (WGS) entry which is preliminary data.</text>
</comment>
<comment type="pathway">
    <text evidence="1">Protein modification; protein glycosylation.</text>
</comment>
<dbReference type="InterPro" id="IPR008979">
    <property type="entry name" value="Galactose-bd-like_sf"/>
</dbReference>
<dbReference type="EC" id="2.4.1.-" evidence="1"/>
<dbReference type="PANTHER" id="PTHR10050">
    <property type="entry name" value="DOLICHYL-PHOSPHATE-MANNOSE--PROTEIN MANNOSYLTRANSFERASE"/>
    <property type="match status" value="1"/>
</dbReference>
<feature type="transmembrane region" description="Helical" evidence="1">
    <location>
        <begin position="586"/>
        <end position="606"/>
    </location>
</feature>
<evidence type="ECO:0000259" key="2">
    <source>
        <dbReference type="Pfam" id="PF13231"/>
    </source>
</evidence>
<comment type="subcellular location">
    <subcellularLocation>
        <location evidence="1">Cell membrane</location>
    </subcellularLocation>
</comment>
<keyword evidence="1" id="KW-0812">Transmembrane</keyword>
<dbReference type="InterPro" id="IPR032421">
    <property type="entry name" value="PMT_4TMC"/>
</dbReference>
<dbReference type="GO" id="GO:0004169">
    <property type="term" value="F:dolichyl-phosphate-mannose-protein mannosyltransferase activity"/>
    <property type="evidence" value="ECO:0007669"/>
    <property type="project" value="UniProtKB-UniRule"/>
</dbReference>
<name>A0A7X2TFK4_9FIRM</name>
<keyword evidence="1" id="KW-0472">Membrane</keyword>
<dbReference type="InterPro" id="IPR027005">
    <property type="entry name" value="PMT-like"/>
</dbReference>
<sequence>MRSLSLRLFQDAELLPMVLCCLCAVLVLWLVFRFAPIRWKEDQKQEKKQEHLPWFHGTRKTSKWTKKDWWYVSVLTVCYAIVSFWQLGSTKFPSTTWQPSTTPQSVVLELTEDTHFDTIYAIYGEGDNNSNLDTYQLGFHDLQISGSEDGENWQELTTLSDGSIYQYKLVTGDWNYRYIRITSVNKNDTLTEIGFKAAVEKKFLPVAVKEDEGGTMEYPATLLIDEQDKLALDPIYLNESYFDEVYHPRNAWEIANGEYMYATVHPLLGTCLIALSIKLFGMNPLAWRIPGVLFGIFLIPLFYGILKRLFQKEKVAGAGALMLACDFMHLATSRIATLEPFSVFWILLMYRFMIDYCYTNYYDSSLKDSLKTLLKCGIAMGIGIATKWTACYSAIGLAVLLFMTLGVRVHESHCAVKALAGDASKYSAEELELLQKMAGNGKAYFWKTIAWCFLFFIGIPIVIYWVSYLPCKVWRDGWSISNVWSQCEYMYHYHINLKATHPYQSTWYQWLFDIRPIWYFGRMDAEGMYHSISCFSNPLLTWAGFPAILYVIKRALKDRDRNAWIIAAGYLSAFLPWVTLVKRCVFAYHFYPTSFFMILAIAYCIERIWKKNNSSLNLWARIFLIAVAVLFVMFLPATAGFCTTTAYIKFLEWFPSWYFG</sequence>
<dbReference type="Pfam" id="PF16192">
    <property type="entry name" value="PMT_4TMC"/>
    <property type="match status" value="1"/>
</dbReference>
<feature type="domain" description="Glycosyltransferase RgtA/B/C/D-like" evidence="2">
    <location>
        <begin position="265"/>
        <end position="405"/>
    </location>
</feature>
<reference evidence="4 5" key="1">
    <citation type="submission" date="2019-08" db="EMBL/GenBank/DDBJ databases">
        <title>In-depth cultivation of the pig gut microbiome towards novel bacterial diversity and tailored functional studies.</title>
        <authorList>
            <person name="Wylensek D."/>
            <person name="Hitch T.C.A."/>
            <person name="Clavel T."/>
        </authorList>
    </citation>
    <scope>NUCLEOTIDE SEQUENCE [LARGE SCALE GENOMIC DNA]</scope>
    <source>
        <strain evidence="4 5">Oil+RF-744-GAM-WT-6</strain>
    </source>
</reference>
<dbReference type="EMBL" id="VUMN01000015">
    <property type="protein sequence ID" value="MSS58727.1"/>
    <property type="molecule type" value="Genomic_DNA"/>
</dbReference>
<feature type="transmembrane region" description="Helical" evidence="1">
    <location>
        <begin position="69"/>
        <end position="88"/>
    </location>
</feature>
<comment type="similarity">
    <text evidence="1">Belongs to the glycosyltransferase 39 family.</text>
</comment>
<dbReference type="UniPathway" id="UPA00378"/>
<keyword evidence="1 4" id="KW-0808">Transferase</keyword>
<dbReference type="SUPFAM" id="SSF49785">
    <property type="entry name" value="Galactose-binding domain-like"/>
    <property type="match status" value="1"/>
</dbReference>
<dbReference type="Gene3D" id="2.60.120.260">
    <property type="entry name" value="Galactose-binding domain-like"/>
    <property type="match status" value="1"/>
</dbReference>
<dbReference type="RefSeq" id="WP_154504610.1">
    <property type="nucleotide sequence ID" value="NZ_VUMN01000015.1"/>
</dbReference>
<dbReference type="Proteomes" id="UP000461880">
    <property type="component" value="Unassembled WGS sequence"/>
</dbReference>
<dbReference type="InterPro" id="IPR038731">
    <property type="entry name" value="RgtA/B/C-like"/>
</dbReference>
<dbReference type="GO" id="GO:0005886">
    <property type="term" value="C:plasma membrane"/>
    <property type="evidence" value="ECO:0007669"/>
    <property type="project" value="UniProtKB-SubCell"/>
</dbReference>
<evidence type="ECO:0000313" key="4">
    <source>
        <dbReference type="EMBL" id="MSS58727.1"/>
    </source>
</evidence>
<evidence type="ECO:0000256" key="1">
    <source>
        <dbReference type="RuleBase" id="RU367007"/>
    </source>
</evidence>
<accession>A0A7X2TFK4</accession>
<dbReference type="AlphaFoldDB" id="A0A7X2TFK4"/>
<feature type="transmembrane region" description="Helical" evidence="1">
    <location>
        <begin position="618"/>
        <end position="648"/>
    </location>
</feature>
<keyword evidence="1" id="KW-0328">Glycosyltransferase</keyword>
<feature type="transmembrane region" description="Helical" evidence="1">
    <location>
        <begin position="342"/>
        <end position="361"/>
    </location>
</feature>
<protein>
    <recommendedName>
        <fullName evidence="1">Polyprenol-phosphate-mannose--protein mannosyltransferase</fullName>
        <ecNumber evidence="1">2.4.1.-</ecNumber>
    </recommendedName>
</protein>
<keyword evidence="1" id="KW-1133">Transmembrane helix</keyword>
<comment type="function">
    <text evidence="1">Protein O-mannosyltransferase that catalyzes the transfer of a single mannose residue from a polyprenol phospho-mannosyl lipidic donor to the hydroxyl group of selected serine and threonine residues in acceptor proteins.</text>
</comment>
<evidence type="ECO:0000259" key="3">
    <source>
        <dbReference type="Pfam" id="PF16192"/>
    </source>
</evidence>